<dbReference type="GO" id="GO:0008330">
    <property type="term" value="F:protein tyrosine/threonine phosphatase activity"/>
    <property type="evidence" value="ECO:0007669"/>
    <property type="project" value="TreeGrafter"/>
</dbReference>
<keyword evidence="4" id="KW-0904">Protein phosphatase</keyword>
<reference evidence="7" key="1">
    <citation type="journal article" date="2020" name="Stud. Mycol.">
        <title>101 Dothideomycetes genomes: a test case for predicting lifestyles and emergence of pathogens.</title>
        <authorList>
            <person name="Haridas S."/>
            <person name="Albert R."/>
            <person name="Binder M."/>
            <person name="Bloem J."/>
            <person name="Labutti K."/>
            <person name="Salamov A."/>
            <person name="Andreopoulos B."/>
            <person name="Baker S."/>
            <person name="Barry K."/>
            <person name="Bills G."/>
            <person name="Bluhm B."/>
            <person name="Cannon C."/>
            <person name="Castanera R."/>
            <person name="Culley D."/>
            <person name="Daum C."/>
            <person name="Ezra D."/>
            <person name="Gonzalez J."/>
            <person name="Henrissat B."/>
            <person name="Kuo A."/>
            <person name="Liang C."/>
            <person name="Lipzen A."/>
            <person name="Lutzoni F."/>
            <person name="Magnuson J."/>
            <person name="Mondo S."/>
            <person name="Nolan M."/>
            <person name="Ohm R."/>
            <person name="Pangilinan J."/>
            <person name="Park H.-J."/>
            <person name="Ramirez L."/>
            <person name="Alfaro M."/>
            <person name="Sun H."/>
            <person name="Tritt A."/>
            <person name="Yoshinaga Y."/>
            <person name="Zwiers L.-H."/>
            <person name="Turgeon B."/>
            <person name="Goodwin S."/>
            <person name="Spatafora J."/>
            <person name="Crous P."/>
            <person name="Grigoriev I."/>
        </authorList>
    </citation>
    <scope>NUCLEOTIDE SEQUENCE</scope>
    <source>
        <strain evidence="7">CBS 207.26</strain>
    </source>
</reference>
<dbReference type="EC" id="3.1.3.48" evidence="2"/>
<dbReference type="PANTHER" id="PTHR10159:SF519">
    <property type="entry name" value="DUAL SPECIFICITY PROTEIN PHOSPHATASE MPK3"/>
    <property type="match status" value="1"/>
</dbReference>
<evidence type="ECO:0000313" key="8">
    <source>
        <dbReference type="Proteomes" id="UP000800200"/>
    </source>
</evidence>
<dbReference type="Proteomes" id="UP000800200">
    <property type="component" value="Unassembled WGS sequence"/>
</dbReference>
<dbReference type="PANTHER" id="PTHR10159">
    <property type="entry name" value="DUAL SPECIFICITY PROTEIN PHOSPHATASE"/>
    <property type="match status" value="1"/>
</dbReference>
<sequence>MTEIVPGLFLGDVPAATCPELLRENNIDAIVSLCDTVWGWGWAMAVAGIPINRHIFIRCQDSETLDILVYMSDICDFIDRVASLALQKSSSLQFLSAIPPLGSILVHCIAGRSRSPAVIIGYLMRKYRIQYEDTIEFVRTKRRVKPNANLVRQLRIWEQVGYNVWEDDEKRIPKAPYQAYLDARAVQMR</sequence>
<dbReference type="OrthoDB" id="10252009at2759"/>
<gene>
    <name evidence="7" type="ORF">K469DRAFT_449456</name>
</gene>
<evidence type="ECO:0000313" key="7">
    <source>
        <dbReference type="EMBL" id="KAF2178255.1"/>
    </source>
</evidence>
<evidence type="ECO:0000256" key="3">
    <source>
        <dbReference type="ARBA" id="ARBA00022801"/>
    </source>
</evidence>
<dbReference type="InterPro" id="IPR029021">
    <property type="entry name" value="Prot-tyrosine_phosphatase-like"/>
</dbReference>
<dbReference type="GO" id="GO:0005737">
    <property type="term" value="C:cytoplasm"/>
    <property type="evidence" value="ECO:0007669"/>
    <property type="project" value="TreeGrafter"/>
</dbReference>
<accession>A0A6A6DGH8</accession>
<evidence type="ECO:0000256" key="4">
    <source>
        <dbReference type="ARBA" id="ARBA00022912"/>
    </source>
</evidence>
<dbReference type="InterPro" id="IPR000387">
    <property type="entry name" value="Tyr_Pase_dom"/>
</dbReference>
<dbReference type="GO" id="GO:0017017">
    <property type="term" value="F:MAP kinase tyrosine/serine/threonine phosphatase activity"/>
    <property type="evidence" value="ECO:0007669"/>
    <property type="project" value="TreeGrafter"/>
</dbReference>
<dbReference type="InterPro" id="IPR000340">
    <property type="entry name" value="Dual-sp_phosphatase_cat-dom"/>
</dbReference>
<dbReference type="AlphaFoldDB" id="A0A6A6DGH8"/>
<dbReference type="PROSITE" id="PS50054">
    <property type="entry name" value="TYR_PHOSPHATASE_DUAL"/>
    <property type="match status" value="1"/>
</dbReference>
<evidence type="ECO:0000256" key="2">
    <source>
        <dbReference type="ARBA" id="ARBA00013064"/>
    </source>
</evidence>
<dbReference type="PROSITE" id="PS50056">
    <property type="entry name" value="TYR_PHOSPHATASE_2"/>
    <property type="match status" value="1"/>
</dbReference>
<dbReference type="EMBL" id="ML994676">
    <property type="protein sequence ID" value="KAF2178255.1"/>
    <property type="molecule type" value="Genomic_DNA"/>
</dbReference>
<dbReference type="SMART" id="SM00195">
    <property type="entry name" value="DSPc"/>
    <property type="match status" value="1"/>
</dbReference>
<evidence type="ECO:0000256" key="1">
    <source>
        <dbReference type="ARBA" id="ARBA00008601"/>
    </source>
</evidence>
<dbReference type="Pfam" id="PF00782">
    <property type="entry name" value="DSPc"/>
    <property type="match status" value="1"/>
</dbReference>
<proteinExistence type="inferred from homology"/>
<feature type="non-terminal residue" evidence="7">
    <location>
        <position position="189"/>
    </location>
</feature>
<feature type="domain" description="Tyrosine specific protein phosphatases" evidence="6">
    <location>
        <begin position="75"/>
        <end position="142"/>
    </location>
</feature>
<feature type="domain" description="Tyrosine-protein phosphatase" evidence="5">
    <location>
        <begin position="1"/>
        <end position="163"/>
    </location>
</feature>
<dbReference type="GO" id="GO:0043409">
    <property type="term" value="P:negative regulation of MAPK cascade"/>
    <property type="evidence" value="ECO:0007669"/>
    <property type="project" value="TreeGrafter"/>
</dbReference>
<dbReference type="GO" id="GO:0033550">
    <property type="term" value="F:MAP kinase tyrosine phosphatase activity"/>
    <property type="evidence" value="ECO:0007669"/>
    <property type="project" value="TreeGrafter"/>
</dbReference>
<dbReference type="InterPro" id="IPR020422">
    <property type="entry name" value="TYR_PHOSPHATASE_DUAL_dom"/>
</dbReference>
<dbReference type="Gene3D" id="3.90.190.10">
    <property type="entry name" value="Protein tyrosine phosphatase superfamily"/>
    <property type="match status" value="1"/>
</dbReference>
<evidence type="ECO:0000259" key="6">
    <source>
        <dbReference type="PROSITE" id="PS50056"/>
    </source>
</evidence>
<organism evidence="7 8">
    <name type="scientific">Zopfia rhizophila CBS 207.26</name>
    <dbReference type="NCBI Taxonomy" id="1314779"/>
    <lineage>
        <taxon>Eukaryota</taxon>
        <taxon>Fungi</taxon>
        <taxon>Dikarya</taxon>
        <taxon>Ascomycota</taxon>
        <taxon>Pezizomycotina</taxon>
        <taxon>Dothideomycetes</taxon>
        <taxon>Dothideomycetes incertae sedis</taxon>
        <taxon>Zopfiaceae</taxon>
        <taxon>Zopfia</taxon>
    </lineage>
</organism>
<dbReference type="InterPro" id="IPR016130">
    <property type="entry name" value="Tyr_Pase_AS"/>
</dbReference>
<dbReference type="PROSITE" id="PS00383">
    <property type="entry name" value="TYR_PHOSPHATASE_1"/>
    <property type="match status" value="1"/>
</dbReference>
<keyword evidence="3" id="KW-0378">Hydrolase</keyword>
<comment type="similarity">
    <text evidence="1">Belongs to the protein-tyrosine phosphatase family. Non-receptor class dual specificity subfamily.</text>
</comment>
<protein>
    <recommendedName>
        <fullName evidence="2">protein-tyrosine-phosphatase</fullName>
        <ecNumber evidence="2">3.1.3.48</ecNumber>
    </recommendedName>
</protein>
<keyword evidence="8" id="KW-1185">Reference proteome</keyword>
<dbReference type="CDD" id="cd14498">
    <property type="entry name" value="DSP"/>
    <property type="match status" value="1"/>
</dbReference>
<dbReference type="SUPFAM" id="SSF52799">
    <property type="entry name" value="(Phosphotyrosine protein) phosphatases II"/>
    <property type="match status" value="1"/>
</dbReference>
<evidence type="ECO:0000259" key="5">
    <source>
        <dbReference type="PROSITE" id="PS50054"/>
    </source>
</evidence>
<name>A0A6A6DGH8_9PEZI</name>